<reference evidence="2" key="1">
    <citation type="submission" date="2014-05" db="EMBL/GenBank/DDBJ databases">
        <title>The genome and life-stage specific transcriptomes of Globodera pallida elucidate key aspects of plant parasitism by a cyst nematode.</title>
        <authorList>
            <person name="Cotton J.A."/>
            <person name="Lilley C.J."/>
            <person name="Jones L.M."/>
            <person name="Kikuchi T."/>
            <person name="Reid A.J."/>
            <person name="Thorpe P."/>
            <person name="Tsai I.J."/>
            <person name="Beasley H."/>
            <person name="Blok V."/>
            <person name="Cock P.J.A."/>
            <person name="Van den Akker S.E."/>
            <person name="Holroyd N."/>
            <person name="Hunt M."/>
            <person name="Mantelin S."/>
            <person name="Naghra H."/>
            <person name="Pain A."/>
            <person name="Palomares-Rius J.E."/>
            <person name="Zarowiecki M."/>
            <person name="Berriman M."/>
            <person name="Jones J.T."/>
            <person name="Urwin P.E."/>
        </authorList>
    </citation>
    <scope>NUCLEOTIDE SEQUENCE [LARGE SCALE GENOMIC DNA]</scope>
    <source>
        <strain evidence="2">Lindley</strain>
    </source>
</reference>
<keyword evidence="2" id="KW-1185">Reference proteome</keyword>
<dbReference type="AlphaFoldDB" id="A0A183CT62"/>
<evidence type="ECO:0000313" key="2">
    <source>
        <dbReference type="Proteomes" id="UP000050741"/>
    </source>
</evidence>
<accession>A0A183CT62</accession>
<evidence type="ECO:0000256" key="1">
    <source>
        <dbReference type="SAM" id="MobiDB-lite"/>
    </source>
</evidence>
<organism evidence="2 3">
    <name type="scientific">Globodera pallida</name>
    <name type="common">Potato cyst nematode worm</name>
    <name type="synonym">Heterodera pallida</name>
    <dbReference type="NCBI Taxonomy" id="36090"/>
    <lineage>
        <taxon>Eukaryota</taxon>
        <taxon>Metazoa</taxon>
        <taxon>Ecdysozoa</taxon>
        <taxon>Nematoda</taxon>
        <taxon>Chromadorea</taxon>
        <taxon>Rhabditida</taxon>
        <taxon>Tylenchina</taxon>
        <taxon>Tylenchomorpha</taxon>
        <taxon>Tylenchoidea</taxon>
        <taxon>Heteroderidae</taxon>
        <taxon>Heteroderinae</taxon>
        <taxon>Globodera</taxon>
    </lineage>
</organism>
<protein>
    <submittedName>
        <fullName evidence="3">Uncharacterized protein</fullName>
    </submittedName>
</protein>
<proteinExistence type="predicted"/>
<feature type="region of interest" description="Disordered" evidence="1">
    <location>
        <begin position="1"/>
        <end position="36"/>
    </location>
</feature>
<evidence type="ECO:0000313" key="3">
    <source>
        <dbReference type="WBParaSite" id="GPLIN_001607000"/>
    </source>
</evidence>
<dbReference type="WBParaSite" id="GPLIN_001607000">
    <property type="protein sequence ID" value="GPLIN_001607000"/>
    <property type="gene ID" value="GPLIN_001607000"/>
</dbReference>
<name>A0A183CT62_GLOPA</name>
<sequence>MPKSSSSCSLRGGTRIGQSKRTEAGFAVFGMRSSPT</sequence>
<reference evidence="3" key="2">
    <citation type="submission" date="2016-06" db="UniProtKB">
        <authorList>
            <consortium name="WormBaseParasite"/>
        </authorList>
    </citation>
    <scope>IDENTIFICATION</scope>
</reference>
<dbReference type="Proteomes" id="UP000050741">
    <property type="component" value="Unassembled WGS sequence"/>
</dbReference>